<dbReference type="HOGENOM" id="CLU_183045_2_0_9"/>
<evidence type="ECO:0000256" key="1">
    <source>
        <dbReference type="SAM" id="Phobius"/>
    </source>
</evidence>
<keyword evidence="3" id="KW-1185">Reference proteome</keyword>
<protein>
    <recommendedName>
        <fullName evidence="4">DUF997 domain-containing protein</fullName>
    </recommendedName>
</protein>
<organism evidence="2 3">
    <name type="scientific">Sulfobacillus acidophilus (strain ATCC 700253 / DSM 10332 / NAL)</name>
    <dbReference type="NCBI Taxonomy" id="679936"/>
    <lineage>
        <taxon>Bacteria</taxon>
        <taxon>Bacillati</taxon>
        <taxon>Bacillota</taxon>
        <taxon>Clostridia</taxon>
        <taxon>Eubacteriales</taxon>
        <taxon>Clostridiales Family XVII. Incertae Sedis</taxon>
        <taxon>Sulfobacillus</taxon>
    </lineage>
</organism>
<evidence type="ECO:0008006" key="4">
    <source>
        <dbReference type="Google" id="ProtNLM"/>
    </source>
</evidence>
<name>G8TTH5_SULAD</name>
<keyword evidence="1" id="KW-0472">Membrane</keyword>
<dbReference type="EMBL" id="CP003179">
    <property type="protein sequence ID" value="AEW05641.1"/>
    <property type="molecule type" value="Genomic_DNA"/>
</dbReference>
<gene>
    <name evidence="2" type="ordered locus">Sulac_2161</name>
</gene>
<dbReference type="KEGG" id="sap:Sulac_2161"/>
<keyword evidence="1" id="KW-1133">Transmembrane helix</keyword>
<proteinExistence type="predicted"/>
<feature type="transmembrane region" description="Helical" evidence="1">
    <location>
        <begin position="40"/>
        <end position="61"/>
    </location>
</feature>
<dbReference type="AlphaFoldDB" id="G8TTH5"/>
<keyword evidence="1" id="KW-0812">Transmembrane</keyword>
<feature type="transmembrane region" description="Helical" evidence="1">
    <location>
        <begin position="7"/>
        <end position="28"/>
    </location>
</feature>
<dbReference type="Proteomes" id="UP000005439">
    <property type="component" value="Chromosome"/>
</dbReference>
<accession>G8TTH5</accession>
<evidence type="ECO:0000313" key="3">
    <source>
        <dbReference type="Proteomes" id="UP000005439"/>
    </source>
</evidence>
<sequence length="74" mass="8292">MKQAVRNWLIAAIAVYGLYTIISVAFFNHAKPAILGMPPMLFWFTVVPLVTPLILGGLYLLDKAVNPQWDEEGF</sequence>
<dbReference type="PATRIC" id="fig|679936.5.peg.2230"/>
<reference evidence="2 3" key="2">
    <citation type="journal article" date="2012" name="Stand. Genomic Sci.">
        <title>Complete genome sequence of the moderately thermophilic mineral-sulfide-oxidizing firmicute Sulfobacillus acidophilus type strain (NAL(T)).</title>
        <authorList>
            <person name="Anderson I."/>
            <person name="Chertkov O."/>
            <person name="Chen A."/>
            <person name="Saunders E."/>
            <person name="Lapidus A."/>
            <person name="Nolan M."/>
            <person name="Lucas S."/>
            <person name="Hammon N."/>
            <person name="Deshpande S."/>
            <person name="Cheng J.F."/>
            <person name="Han C."/>
            <person name="Tapia R."/>
            <person name="Goodwin L.A."/>
            <person name="Pitluck S."/>
            <person name="Liolios K."/>
            <person name="Pagani I."/>
            <person name="Ivanova N."/>
            <person name="Mikhailova N."/>
            <person name="Pati A."/>
            <person name="Palaniappan K."/>
            <person name="Land M."/>
            <person name="Pan C."/>
            <person name="Rohde M."/>
            <person name="Pukall R."/>
            <person name="Goker M."/>
            <person name="Detter J.C."/>
            <person name="Woyke T."/>
            <person name="Bristow J."/>
            <person name="Eisen J.A."/>
            <person name="Markowitz V."/>
            <person name="Hugenholtz P."/>
            <person name="Kyrpides N.C."/>
            <person name="Klenk H.P."/>
            <person name="Mavromatis K."/>
        </authorList>
    </citation>
    <scope>NUCLEOTIDE SEQUENCE [LARGE SCALE GENOMIC DNA]</scope>
    <source>
        <strain evidence="3">ATCC 700253 / DSM 10332 / NAL</strain>
    </source>
</reference>
<reference evidence="3" key="1">
    <citation type="submission" date="2011-12" db="EMBL/GenBank/DDBJ databases">
        <title>The complete genome of chromosome of Sulfobacillus acidophilus DSM 10332.</title>
        <authorList>
            <person name="Lucas S."/>
            <person name="Han J."/>
            <person name="Lapidus A."/>
            <person name="Bruce D."/>
            <person name="Goodwin L."/>
            <person name="Pitluck S."/>
            <person name="Peters L."/>
            <person name="Kyrpides N."/>
            <person name="Mavromatis K."/>
            <person name="Ivanova N."/>
            <person name="Mikhailova N."/>
            <person name="Chertkov O."/>
            <person name="Saunders E."/>
            <person name="Detter J.C."/>
            <person name="Tapia R."/>
            <person name="Han C."/>
            <person name="Land M."/>
            <person name="Hauser L."/>
            <person name="Markowitz V."/>
            <person name="Cheng J.-F."/>
            <person name="Hugenholtz P."/>
            <person name="Woyke T."/>
            <person name="Wu D."/>
            <person name="Pukall R."/>
            <person name="Gehrich-Schroeter G."/>
            <person name="Schneider S."/>
            <person name="Klenk H.-P."/>
            <person name="Eisen J.A."/>
        </authorList>
    </citation>
    <scope>NUCLEOTIDE SEQUENCE [LARGE SCALE GENOMIC DNA]</scope>
    <source>
        <strain evidence="3">ATCC 700253 / DSM 10332 / NAL</strain>
    </source>
</reference>
<evidence type="ECO:0000313" key="2">
    <source>
        <dbReference type="EMBL" id="AEW05641.1"/>
    </source>
</evidence>
<dbReference type="STRING" id="679936.Sulac_2161"/>